<sequence length="209" mass="23924">MNLLKKKKGLILVVSAPSGAGKTTLCKRLLQASSSFISSVSFTTRRRRKNEIEGVDYYFVSQKEFGKMAEEGKFVEWAKVHGHLYGTSAKLLDERVREEKDVLLEVDVKGGSQIKKNYPPAVLIFLLTTSWQALEKRLGSRRTENEEKLADRMKQAKKEIEYAPHYDYLIINDDINRALQDLLAIIRAERCRMDRVADEDLEALRGSEN</sequence>
<evidence type="ECO:0000256" key="7">
    <source>
        <dbReference type="ARBA" id="ARBA00022840"/>
    </source>
</evidence>
<comment type="subcellular location">
    <subcellularLocation>
        <location evidence="9">Cytoplasm</location>
    </subcellularLocation>
</comment>
<evidence type="ECO:0000256" key="3">
    <source>
        <dbReference type="ARBA" id="ARBA00016296"/>
    </source>
</evidence>
<dbReference type="Gene3D" id="3.40.50.300">
    <property type="entry name" value="P-loop containing nucleotide triphosphate hydrolases"/>
    <property type="match status" value="1"/>
</dbReference>
<keyword evidence="6 9" id="KW-0418">Kinase</keyword>
<dbReference type="GO" id="GO:0004385">
    <property type="term" value="F:GMP kinase activity"/>
    <property type="evidence" value="ECO:0007669"/>
    <property type="project" value="UniProtKB-UniRule"/>
</dbReference>
<gene>
    <name evidence="9" type="primary">gmk</name>
    <name evidence="11" type="ORF">E3J95_06885</name>
</gene>
<dbReference type="GO" id="GO:0005524">
    <property type="term" value="F:ATP binding"/>
    <property type="evidence" value="ECO:0007669"/>
    <property type="project" value="UniProtKB-UniRule"/>
</dbReference>
<dbReference type="InterPro" id="IPR027417">
    <property type="entry name" value="P-loop_NTPase"/>
</dbReference>
<dbReference type="FunFam" id="3.30.63.10:FF:000002">
    <property type="entry name" value="Guanylate kinase 1"/>
    <property type="match status" value="1"/>
</dbReference>
<evidence type="ECO:0000313" key="11">
    <source>
        <dbReference type="EMBL" id="TES84339.1"/>
    </source>
</evidence>
<evidence type="ECO:0000256" key="2">
    <source>
        <dbReference type="ARBA" id="ARBA00012961"/>
    </source>
</evidence>
<evidence type="ECO:0000256" key="6">
    <source>
        <dbReference type="ARBA" id="ARBA00022777"/>
    </source>
</evidence>
<dbReference type="GO" id="GO:0005829">
    <property type="term" value="C:cytosol"/>
    <property type="evidence" value="ECO:0007669"/>
    <property type="project" value="TreeGrafter"/>
</dbReference>
<keyword evidence="9" id="KW-0963">Cytoplasm</keyword>
<comment type="similarity">
    <text evidence="1 9">Belongs to the guanylate kinase family.</text>
</comment>
<dbReference type="PANTHER" id="PTHR23117">
    <property type="entry name" value="GUANYLATE KINASE-RELATED"/>
    <property type="match status" value="1"/>
</dbReference>
<evidence type="ECO:0000313" key="12">
    <source>
        <dbReference type="Proteomes" id="UP000320781"/>
    </source>
</evidence>
<dbReference type="InterPro" id="IPR008145">
    <property type="entry name" value="GK/Ca_channel_bsu"/>
</dbReference>
<dbReference type="PROSITE" id="PS00856">
    <property type="entry name" value="GUANYLATE_KINASE_1"/>
    <property type="match status" value="1"/>
</dbReference>
<dbReference type="NCBIfam" id="TIGR03263">
    <property type="entry name" value="guanyl_kin"/>
    <property type="match status" value="1"/>
</dbReference>
<keyword evidence="5 9" id="KW-0547">Nucleotide-binding</keyword>
<dbReference type="InterPro" id="IPR020590">
    <property type="entry name" value="Guanylate_kinase_CS"/>
</dbReference>
<dbReference type="SMART" id="SM00072">
    <property type="entry name" value="GuKc"/>
    <property type="match status" value="1"/>
</dbReference>
<evidence type="ECO:0000256" key="1">
    <source>
        <dbReference type="ARBA" id="ARBA00005790"/>
    </source>
</evidence>
<evidence type="ECO:0000256" key="9">
    <source>
        <dbReference type="HAMAP-Rule" id="MF_00328"/>
    </source>
</evidence>
<keyword evidence="7 9" id="KW-0067">ATP-binding</keyword>
<name>A0A523QFZ3_UNCAE</name>
<dbReference type="EMBL" id="SOKU01000336">
    <property type="protein sequence ID" value="TES84339.1"/>
    <property type="molecule type" value="Genomic_DNA"/>
</dbReference>
<evidence type="ECO:0000256" key="5">
    <source>
        <dbReference type="ARBA" id="ARBA00022741"/>
    </source>
</evidence>
<keyword evidence="4 9" id="KW-0808">Transferase</keyword>
<dbReference type="HAMAP" id="MF_00328">
    <property type="entry name" value="Guanylate_kinase"/>
    <property type="match status" value="1"/>
</dbReference>
<reference evidence="11 12" key="1">
    <citation type="submission" date="2019-03" db="EMBL/GenBank/DDBJ databases">
        <title>Metabolic potential of uncultured bacteria and archaea associated with petroleum seepage in deep-sea sediments.</title>
        <authorList>
            <person name="Dong X."/>
            <person name="Hubert C."/>
        </authorList>
    </citation>
    <scope>NUCLEOTIDE SEQUENCE [LARGE SCALE GENOMIC DNA]</scope>
    <source>
        <strain evidence="11">E44_bin92</strain>
    </source>
</reference>
<evidence type="ECO:0000256" key="4">
    <source>
        <dbReference type="ARBA" id="ARBA00022679"/>
    </source>
</evidence>
<comment type="caution">
    <text evidence="11">The sequence shown here is derived from an EMBL/GenBank/DDBJ whole genome shotgun (WGS) entry which is preliminary data.</text>
</comment>
<dbReference type="PANTHER" id="PTHR23117:SF13">
    <property type="entry name" value="GUANYLATE KINASE"/>
    <property type="match status" value="1"/>
</dbReference>
<comment type="catalytic activity">
    <reaction evidence="9">
        <text>GMP + ATP = GDP + ADP</text>
        <dbReference type="Rhea" id="RHEA:20780"/>
        <dbReference type="ChEBI" id="CHEBI:30616"/>
        <dbReference type="ChEBI" id="CHEBI:58115"/>
        <dbReference type="ChEBI" id="CHEBI:58189"/>
        <dbReference type="ChEBI" id="CHEBI:456216"/>
        <dbReference type="EC" id="2.7.4.8"/>
    </reaction>
</comment>
<feature type="domain" description="Guanylate kinase-like" evidence="10">
    <location>
        <begin position="9"/>
        <end position="187"/>
    </location>
</feature>
<dbReference type="PROSITE" id="PS50052">
    <property type="entry name" value="GUANYLATE_KINASE_2"/>
    <property type="match status" value="1"/>
</dbReference>
<organism evidence="11 12">
    <name type="scientific">Aerophobetes bacterium</name>
    <dbReference type="NCBI Taxonomy" id="2030807"/>
    <lineage>
        <taxon>Bacteria</taxon>
        <taxon>Candidatus Aerophobota</taxon>
    </lineage>
</organism>
<dbReference type="SUPFAM" id="SSF52540">
    <property type="entry name" value="P-loop containing nucleoside triphosphate hydrolases"/>
    <property type="match status" value="1"/>
</dbReference>
<evidence type="ECO:0000256" key="8">
    <source>
        <dbReference type="ARBA" id="ARBA00030128"/>
    </source>
</evidence>
<accession>A0A523QFZ3</accession>
<comment type="function">
    <text evidence="9">Essential for recycling GMP and indirectly, cGMP.</text>
</comment>
<feature type="binding site" evidence="9">
    <location>
        <begin position="16"/>
        <end position="23"/>
    </location>
    <ligand>
        <name>ATP</name>
        <dbReference type="ChEBI" id="CHEBI:30616"/>
    </ligand>
</feature>
<dbReference type="InterPro" id="IPR008144">
    <property type="entry name" value="Guanylate_kin-like_dom"/>
</dbReference>
<dbReference type="InterPro" id="IPR017665">
    <property type="entry name" value="Guanylate_kinase"/>
</dbReference>
<dbReference type="Gene3D" id="3.30.63.10">
    <property type="entry name" value="Guanylate Kinase phosphate binding domain"/>
    <property type="match status" value="1"/>
</dbReference>
<dbReference type="Pfam" id="PF00625">
    <property type="entry name" value="Guanylate_kin"/>
    <property type="match status" value="1"/>
</dbReference>
<dbReference type="CDD" id="cd00071">
    <property type="entry name" value="GMPK"/>
    <property type="match status" value="1"/>
</dbReference>
<protein>
    <recommendedName>
        <fullName evidence="3 9">Guanylate kinase</fullName>
        <ecNumber evidence="2 9">2.7.4.8</ecNumber>
    </recommendedName>
    <alternativeName>
        <fullName evidence="8 9">GMP kinase</fullName>
    </alternativeName>
</protein>
<proteinExistence type="inferred from homology"/>
<dbReference type="EC" id="2.7.4.8" evidence="2 9"/>
<dbReference type="AlphaFoldDB" id="A0A523QFZ3"/>
<dbReference type="Proteomes" id="UP000320781">
    <property type="component" value="Unassembled WGS sequence"/>
</dbReference>
<evidence type="ECO:0000259" key="10">
    <source>
        <dbReference type="PROSITE" id="PS50052"/>
    </source>
</evidence>